<feature type="signal peptide" evidence="2">
    <location>
        <begin position="1"/>
        <end position="22"/>
    </location>
</feature>
<dbReference type="Proteomes" id="UP001500711">
    <property type="component" value="Unassembled WGS sequence"/>
</dbReference>
<proteinExistence type="predicted"/>
<feature type="compositionally biased region" description="Low complexity" evidence="1">
    <location>
        <begin position="23"/>
        <end position="45"/>
    </location>
</feature>
<name>A0ABP7APH6_9PSEU</name>
<keyword evidence="2" id="KW-0732">Signal</keyword>
<protein>
    <recommendedName>
        <fullName evidence="5">DUF3558 domain-containing protein</fullName>
    </recommendedName>
</protein>
<dbReference type="InterPro" id="IPR024520">
    <property type="entry name" value="DUF3558"/>
</dbReference>
<evidence type="ECO:0000313" key="3">
    <source>
        <dbReference type="EMBL" id="GAA3636871.1"/>
    </source>
</evidence>
<feature type="chain" id="PRO_5046853485" description="DUF3558 domain-containing protein" evidence="2">
    <location>
        <begin position="23"/>
        <end position="199"/>
    </location>
</feature>
<reference evidence="4" key="1">
    <citation type="journal article" date="2019" name="Int. J. Syst. Evol. Microbiol.">
        <title>The Global Catalogue of Microorganisms (GCM) 10K type strain sequencing project: providing services to taxonomists for standard genome sequencing and annotation.</title>
        <authorList>
            <consortium name="The Broad Institute Genomics Platform"/>
            <consortium name="The Broad Institute Genome Sequencing Center for Infectious Disease"/>
            <person name="Wu L."/>
            <person name="Ma J."/>
        </authorList>
    </citation>
    <scope>NUCLEOTIDE SEQUENCE [LARGE SCALE GENOMIC DNA]</scope>
    <source>
        <strain evidence="4">JCM 17494</strain>
    </source>
</reference>
<evidence type="ECO:0000313" key="4">
    <source>
        <dbReference type="Proteomes" id="UP001500711"/>
    </source>
</evidence>
<sequence length="199" mass="20697">MSKTVFKIIAAASVLVAATACTSSGEKGKPSPTSGGSPTSGTSGSAKELPKRPTELKLDGVDACKLLTQAQMDQIKVTEAVPQQIEVSNFGKAPGCFYENGLKYSYTVVLVTNKGVPFWLSGSGNLDVKVVDVAGYGAAQLTLTGTNSVNCNVTVDVAEGQQLHMSYDPVTEKGDSQDQMCSKANKAAALAVETLKTLK</sequence>
<dbReference type="RefSeq" id="WP_346129715.1">
    <property type="nucleotide sequence ID" value="NZ_BAABBE010000006.1"/>
</dbReference>
<organism evidence="3 4">
    <name type="scientific">Lentzea roselyniae</name>
    <dbReference type="NCBI Taxonomy" id="531940"/>
    <lineage>
        <taxon>Bacteria</taxon>
        <taxon>Bacillati</taxon>
        <taxon>Actinomycetota</taxon>
        <taxon>Actinomycetes</taxon>
        <taxon>Pseudonocardiales</taxon>
        <taxon>Pseudonocardiaceae</taxon>
        <taxon>Lentzea</taxon>
    </lineage>
</organism>
<feature type="region of interest" description="Disordered" evidence="1">
    <location>
        <begin position="23"/>
        <end position="51"/>
    </location>
</feature>
<keyword evidence="4" id="KW-1185">Reference proteome</keyword>
<evidence type="ECO:0000256" key="1">
    <source>
        <dbReference type="SAM" id="MobiDB-lite"/>
    </source>
</evidence>
<accession>A0ABP7APH6</accession>
<dbReference type="Pfam" id="PF12079">
    <property type="entry name" value="DUF3558"/>
    <property type="match status" value="1"/>
</dbReference>
<comment type="caution">
    <text evidence="3">The sequence shown here is derived from an EMBL/GenBank/DDBJ whole genome shotgun (WGS) entry which is preliminary data.</text>
</comment>
<dbReference type="PROSITE" id="PS51257">
    <property type="entry name" value="PROKAR_LIPOPROTEIN"/>
    <property type="match status" value="1"/>
</dbReference>
<evidence type="ECO:0008006" key="5">
    <source>
        <dbReference type="Google" id="ProtNLM"/>
    </source>
</evidence>
<dbReference type="EMBL" id="BAABBE010000006">
    <property type="protein sequence ID" value="GAA3636871.1"/>
    <property type="molecule type" value="Genomic_DNA"/>
</dbReference>
<evidence type="ECO:0000256" key="2">
    <source>
        <dbReference type="SAM" id="SignalP"/>
    </source>
</evidence>
<gene>
    <name evidence="3" type="ORF">GCM10022267_24240</name>
</gene>